<name>A0ABQ9HTZ3_9NEOP</name>
<accession>A0ABQ9HTZ3</accession>
<comment type="caution">
    <text evidence="2">The sequence shown here is derived from an EMBL/GenBank/DDBJ whole genome shotgun (WGS) entry which is preliminary data.</text>
</comment>
<organism evidence="2 3">
    <name type="scientific">Dryococelus australis</name>
    <dbReference type="NCBI Taxonomy" id="614101"/>
    <lineage>
        <taxon>Eukaryota</taxon>
        <taxon>Metazoa</taxon>
        <taxon>Ecdysozoa</taxon>
        <taxon>Arthropoda</taxon>
        <taxon>Hexapoda</taxon>
        <taxon>Insecta</taxon>
        <taxon>Pterygota</taxon>
        <taxon>Neoptera</taxon>
        <taxon>Polyneoptera</taxon>
        <taxon>Phasmatodea</taxon>
        <taxon>Verophasmatodea</taxon>
        <taxon>Anareolatae</taxon>
        <taxon>Phasmatidae</taxon>
        <taxon>Eurycanthinae</taxon>
        <taxon>Dryococelus</taxon>
    </lineage>
</organism>
<reference evidence="2 3" key="1">
    <citation type="submission" date="2023-02" db="EMBL/GenBank/DDBJ databases">
        <title>LHISI_Scaffold_Assembly.</title>
        <authorList>
            <person name="Stuart O.P."/>
            <person name="Cleave R."/>
            <person name="Magrath M.J.L."/>
            <person name="Mikheyev A.S."/>
        </authorList>
    </citation>
    <scope>NUCLEOTIDE SEQUENCE [LARGE SCALE GENOMIC DNA]</scope>
    <source>
        <strain evidence="2">Daus_M_001</strain>
        <tissue evidence="2">Leg muscle</tissue>
    </source>
</reference>
<sequence length="254" mass="27529">MWILNVNRTHYESAHRSSELSSMVAPLSVTSDKTTPHISGSPTGGMGEGDSLDAGPRRRPQSANTRQTLFIDVDKSLASWPPLSPGRPPEMSDKDLLVPGIKCIYSFPAPRSPQIFIFPKQRMNDRLMIEEPDVAITVAQPNENPVTNSIVQHDSHVQKSVSDTTGTRTRIALVGGKCSIRCDTAARLVLLLRSRIKSDINAIDPGAPCTCTFPSHPLGCVTNQSDGIPPTLLETRDLLSADLVILPHPLAVDV</sequence>
<dbReference type="Proteomes" id="UP001159363">
    <property type="component" value="Chromosome X"/>
</dbReference>
<evidence type="ECO:0000313" key="2">
    <source>
        <dbReference type="EMBL" id="KAJ8887559.1"/>
    </source>
</evidence>
<evidence type="ECO:0000313" key="3">
    <source>
        <dbReference type="Proteomes" id="UP001159363"/>
    </source>
</evidence>
<gene>
    <name evidence="2" type="ORF">PR048_013775</name>
</gene>
<proteinExistence type="predicted"/>
<protein>
    <submittedName>
        <fullName evidence="2">Uncharacterized protein</fullName>
    </submittedName>
</protein>
<feature type="compositionally biased region" description="Polar residues" evidence="1">
    <location>
        <begin position="28"/>
        <end position="41"/>
    </location>
</feature>
<evidence type="ECO:0000256" key="1">
    <source>
        <dbReference type="SAM" id="MobiDB-lite"/>
    </source>
</evidence>
<keyword evidence="3" id="KW-1185">Reference proteome</keyword>
<dbReference type="EMBL" id="JARBHB010000004">
    <property type="protein sequence ID" value="KAJ8887559.1"/>
    <property type="molecule type" value="Genomic_DNA"/>
</dbReference>
<feature type="region of interest" description="Disordered" evidence="1">
    <location>
        <begin position="28"/>
        <end position="65"/>
    </location>
</feature>